<feature type="domain" description="Homeobox" evidence="7">
    <location>
        <begin position="29"/>
        <end position="89"/>
    </location>
</feature>
<feature type="compositionally biased region" description="Polar residues" evidence="6">
    <location>
        <begin position="400"/>
        <end position="411"/>
    </location>
</feature>
<sequence length="507" mass="56199">MVASFTSWPRAVDASSDAGDVDVAPRDKQQQKKPRHRHSAVQLAALNELYDKNEHPPLEDRTSLAKRLGMEVKTVNAWFQNKRASTKKRQQQQQQYQPQRSSNPYELPPISALLASAPSPSTSSPVSRPVHRPPLPADYDDYFDEEELALTSHLPPIGGFQPHQSSFYAGSERRLMLESTPEPTVPRKMRFRPTAAQTEELRKLYNVNAHPSKEEREVLGESIGMRYQSVTNWFQNQRSLAKKRREDDPDGPQSDTFSASGRTRTPSPVTYSAFPPASSHPSLGLSVPPAMSLHPSLRPSSPLAPAPRPRPYSASSASRARPRRSRPEPNQLEKLKDLFRRTSNPSIEERGALALEIGMDLPKVTNWFRNLRQTARRRGMRVEDFLDEYDGGSAEVSRAGTPSPSADSSAVSLPDDGMDVEDADSSLITQSTSRSHSDASDDDYQEEIVTPSPSPPPPASIEVKVQSQSPISEWAEKACLERCAMHGVKMEDALLLLSFHQAAAVGV</sequence>
<dbReference type="OrthoDB" id="6159439at2759"/>
<dbReference type="AlphaFoldDB" id="A0A5C3NHK8"/>
<evidence type="ECO:0000256" key="4">
    <source>
        <dbReference type="PROSITE-ProRule" id="PRU00108"/>
    </source>
</evidence>
<dbReference type="Gene3D" id="1.10.10.60">
    <property type="entry name" value="Homeodomain-like"/>
    <property type="match status" value="3"/>
</dbReference>
<evidence type="ECO:0000313" key="9">
    <source>
        <dbReference type="Proteomes" id="UP000305948"/>
    </source>
</evidence>
<protein>
    <recommendedName>
        <fullName evidence="7">Homeobox domain-containing protein</fullName>
    </recommendedName>
</protein>
<dbReference type="Pfam" id="PF00046">
    <property type="entry name" value="Homeodomain"/>
    <property type="match status" value="3"/>
</dbReference>
<evidence type="ECO:0000256" key="1">
    <source>
        <dbReference type="ARBA" id="ARBA00023125"/>
    </source>
</evidence>
<dbReference type="GO" id="GO:0000981">
    <property type="term" value="F:DNA-binding transcription factor activity, RNA polymerase II-specific"/>
    <property type="evidence" value="ECO:0007669"/>
    <property type="project" value="InterPro"/>
</dbReference>
<feature type="compositionally biased region" description="Polar residues" evidence="6">
    <location>
        <begin position="253"/>
        <end position="270"/>
    </location>
</feature>
<evidence type="ECO:0000313" key="8">
    <source>
        <dbReference type="EMBL" id="TFK56800.1"/>
    </source>
</evidence>
<keyword evidence="2 4" id="KW-0371">Homeobox</keyword>
<dbReference type="Proteomes" id="UP000305948">
    <property type="component" value="Unassembled WGS sequence"/>
</dbReference>
<evidence type="ECO:0000256" key="2">
    <source>
        <dbReference type="ARBA" id="ARBA00023155"/>
    </source>
</evidence>
<dbReference type="PROSITE" id="PS00027">
    <property type="entry name" value="HOMEOBOX_1"/>
    <property type="match status" value="1"/>
</dbReference>
<evidence type="ECO:0000256" key="5">
    <source>
        <dbReference type="RuleBase" id="RU000682"/>
    </source>
</evidence>
<feature type="region of interest" description="Disordered" evidence="6">
    <location>
        <begin position="393"/>
        <end position="466"/>
    </location>
</feature>
<dbReference type="InterPro" id="IPR009057">
    <property type="entry name" value="Homeodomain-like_sf"/>
</dbReference>
<keyword evidence="9" id="KW-1185">Reference proteome</keyword>
<feature type="DNA-binding region" description="Homeobox" evidence="4">
    <location>
        <begin position="31"/>
        <end position="90"/>
    </location>
</feature>
<reference evidence="8 9" key="1">
    <citation type="journal article" date="2019" name="Nat. Ecol. Evol.">
        <title>Megaphylogeny resolves global patterns of mushroom evolution.</title>
        <authorList>
            <person name="Varga T."/>
            <person name="Krizsan K."/>
            <person name="Foldi C."/>
            <person name="Dima B."/>
            <person name="Sanchez-Garcia M."/>
            <person name="Sanchez-Ramirez S."/>
            <person name="Szollosi G.J."/>
            <person name="Szarkandi J.G."/>
            <person name="Papp V."/>
            <person name="Albert L."/>
            <person name="Andreopoulos W."/>
            <person name="Angelini C."/>
            <person name="Antonin V."/>
            <person name="Barry K.W."/>
            <person name="Bougher N.L."/>
            <person name="Buchanan P."/>
            <person name="Buyck B."/>
            <person name="Bense V."/>
            <person name="Catcheside P."/>
            <person name="Chovatia M."/>
            <person name="Cooper J."/>
            <person name="Damon W."/>
            <person name="Desjardin D."/>
            <person name="Finy P."/>
            <person name="Geml J."/>
            <person name="Haridas S."/>
            <person name="Hughes K."/>
            <person name="Justo A."/>
            <person name="Karasinski D."/>
            <person name="Kautmanova I."/>
            <person name="Kiss B."/>
            <person name="Kocsube S."/>
            <person name="Kotiranta H."/>
            <person name="LaButti K.M."/>
            <person name="Lechner B.E."/>
            <person name="Liimatainen K."/>
            <person name="Lipzen A."/>
            <person name="Lukacs Z."/>
            <person name="Mihaltcheva S."/>
            <person name="Morgado L.N."/>
            <person name="Niskanen T."/>
            <person name="Noordeloos M.E."/>
            <person name="Ohm R.A."/>
            <person name="Ortiz-Santana B."/>
            <person name="Ovrebo C."/>
            <person name="Racz N."/>
            <person name="Riley R."/>
            <person name="Savchenko A."/>
            <person name="Shiryaev A."/>
            <person name="Soop K."/>
            <person name="Spirin V."/>
            <person name="Szebenyi C."/>
            <person name="Tomsovsky M."/>
            <person name="Tulloss R.E."/>
            <person name="Uehling J."/>
            <person name="Grigoriev I.V."/>
            <person name="Vagvolgyi C."/>
            <person name="Papp T."/>
            <person name="Martin F.M."/>
            <person name="Miettinen O."/>
            <person name="Hibbett D.S."/>
            <person name="Nagy L.G."/>
        </authorList>
    </citation>
    <scope>NUCLEOTIDE SEQUENCE [LARGE SCALE GENOMIC DNA]</scope>
    <source>
        <strain evidence="8 9">OMC1185</strain>
    </source>
</reference>
<proteinExistence type="predicted"/>
<feature type="domain" description="Homeobox" evidence="7">
    <location>
        <begin position="318"/>
        <end position="378"/>
    </location>
</feature>
<organism evidence="8 9">
    <name type="scientific">Heliocybe sulcata</name>
    <dbReference type="NCBI Taxonomy" id="5364"/>
    <lineage>
        <taxon>Eukaryota</taxon>
        <taxon>Fungi</taxon>
        <taxon>Dikarya</taxon>
        <taxon>Basidiomycota</taxon>
        <taxon>Agaricomycotina</taxon>
        <taxon>Agaricomycetes</taxon>
        <taxon>Gloeophyllales</taxon>
        <taxon>Gloeophyllaceae</taxon>
        <taxon>Heliocybe</taxon>
    </lineage>
</organism>
<dbReference type="InterPro" id="IPR001356">
    <property type="entry name" value="HD"/>
</dbReference>
<dbReference type="PANTHER" id="PTHR24324">
    <property type="entry name" value="HOMEOBOX PROTEIN HHEX"/>
    <property type="match status" value="1"/>
</dbReference>
<accession>A0A5C3NHK8</accession>
<name>A0A5C3NHK8_9AGAM</name>
<dbReference type="CDD" id="cd00086">
    <property type="entry name" value="homeodomain"/>
    <property type="match status" value="3"/>
</dbReference>
<dbReference type="EMBL" id="ML213503">
    <property type="protein sequence ID" value="TFK56800.1"/>
    <property type="molecule type" value="Genomic_DNA"/>
</dbReference>
<feature type="compositionally biased region" description="Low complexity" evidence="6">
    <location>
        <begin position="11"/>
        <end position="22"/>
    </location>
</feature>
<feature type="DNA-binding region" description="Homeobox" evidence="4">
    <location>
        <begin position="186"/>
        <end position="245"/>
    </location>
</feature>
<evidence type="ECO:0000256" key="3">
    <source>
        <dbReference type="ARBA" id="ARBA00023242"/>
    </source>
</evidence>
<feature type="region of interest" description="Disordered" evidence="6">
    <location>
        <begin position="79"/>
        <end position="139"/>
    </location>
</feature>
<dbReference type="InterPro" id="IPR017970">
    <property type="entry name" value="Homeobox_CS"/>
</dbReference>
<dbReference type="InterPro" id="IPR051000">
    <property type="entry name" value="Homeobox_DNA-bind_prot"/>
</dbReference>
<dbReference type="SMART" id="SM00389">
    <property type="entry name" value="HOX"/>
    <property type="match status" value="3"/>
</dbReference>
<dbReference type="STRING" id="5364.A0A5C3NHK8"/>
<feature type="region of interest" description="Disordered" evidence="6">
    <location>
        <begin position="238"/>
        <end position="343"/>
    </location>
</feature>
<dbReference type="GO" id="GO:0005634">
    <property type="term" value="C:nucleus"/>
    <property type="evidence" value="ECO:0007669"/>
    <property type="project" value="UniProtKB-SubCell"/>
</dbReference>
<evidence type="ECO:0000256" key="6">
    <source>
        <dbReference type="SAM" id="MobiDB-lite"/>
    </source>
</evidence>
<dbReference type="GO" id="GO:0000978">
    <property type="term" value="F:RNA polymerase II cis-regulatory region sequence-specific DNA binding"/>
    <property type="evidence" value="ECO:0007669"/>
    <property type="project" value="TreeGrafter"/>
</dbReference>
<dbReference type="PANTHER" id="PTHR24324:SF9">
    <property type="entry name" value="HOMEOBOX DOMAIN-CONTAINING PROTEIN"/>
    <property type="match status" value="1"/>
</dbReference>
<feature type="DNA-binding region" description="Homeobox" evidence="4">
    <location>
        <begin position="320"/>
        <end position="379"/>
    </location>
</feature>
<feature type="compositionally biased region" description="Low complexity" evidence="6">
    <location>
        <begin position="108"/>
        <end position="128"/>
    </location>
</feature>
<evidence type="ECO:0000259" key="7">
    <source>
        <dbReference type="PROSITE" id="PS50071"/>
    </source>
</evidence>
<dbReference type="PROSITE" id="PS50071">
    <property type="entry name" value="HOMEOBOX_2"/>
    <property type="match status" value="3"/>
</dbReference>
<keyword evidence="1 4" id="KW-0238">DNA-binding</keyword>
<feature type="region of interest" description="Disordered" evidence="6">
    <location>
        <begin position="1"/>
        <end position="63"/>
    </location>
</feature>
<feature type="compositionally biased region" description="Basic and acidic residues" evidence="6">
    <location>
        <begin position="49"/>
        <end position="63"/>
    </location>
</feature>
<comment type="subcellular location">
    <subcellularLocation>
        <location evidence="4 5">Nucleus</location>
    </subcellularLocation>
</comment>
<feature type="domain" description="Homeobox" evidence="7">
    <location>
        <begin position="184"/>
        <end position="244"/>
    </location>
</feature>
<dbReference type="GO" id="GO:0030154">
    <property type="term" value="P:cell differentiation"/>
    <property type="evidence" value="ECO:0007669"/>
    <property type="project" value="TreeGrafter"/>
</dbReference>
<keyword evidence="3 4" id="KW-0539">Nucleus</keyword>
<gene>
    <name evidence="8" type="ORF">OE88DRAFT_1689991</name>
</gene>
<dbReference type="SUPFAM" id="SSF46689">
    <property type="entry name" value="Homeodomain-like"/>
    <property type="match status" value="3"/>
</dbReference>
<feature type="compositionally biased region" description="Basic and acidic residues" evidence="6">
    <location>
        <begin position="325"/>
        <end position="340"/>
    </location>
</feature>